<name>A0A2T0KM04_9ACTN</name>
<dbReference type="PANTHER" id="PTHR45138">
    <property type="entry name" value="REGULATORY COMPONENTS OF SENSORY TRANSDUCTION SYSTEM"/>
    <property type="match status" value="1"/>
</dbReference>
<organism evidence="3 4">
    <name type="scientific">Actinoplanes italicus</name>
    <dbReference type="NCBI Taxonomy" id="113567"/>
    <lineage>
        <taxon>Bacteria</taxon>
        <taxon>Bacillati</taxon>
        <taxon>Actinomycetota</taxon>
        <taxon>Actinomycetes</taxon>
        <taxon>Micromonosporales</taxon>
        <taxon>Micromonosporaceae</taxon>
        <taxon>Actinoplanes</taxon>
    </lineage>
</organism>
<evidence type="ECO:0000256" key="1">
    <source>
        <dbReference type="SAM" id="Phobius"/>
    </source>
</evidence>
<dbReference type="GO" id="GO:0052621">
    <property type="term" value="F:diguanylate cyclase activity"/>
    <property type="evidence" value="ECO:0007669"/>
    <property type="project" value="TreeGrafter"/>
</dbReference>
<dbReference type="SUPFAM" id="SSF55073">
    <property type="entry name" value="Nucleotide cyclase"/>
    <property type="match status" value="1"/>
</dbReference>
<dbReference type="GO" id="GO:0005886">
    <property type="term" value="C:plasma membrane"/>
    <property type="evidence" value="ECO:0007669"/>
    <property type="project" value="TreeGrafter"/>
</dbReference>
<protein>
    <submittedName>
        <fullName evidence="3">Diguanylate cyclase (GGDEF)-like protein</fullName>
    </submittedName>
</protein>
<dbReference type="Proteomes" id="UP000239415">
    <property type="component" value="Unassembled WGS sequence"/>
</dbReference>
<dbReference type="AlphaFoldDB" id="A0A2T0KM04"/>
<keyword evidence="4" id="KW-1185">Reference proteome</keyword>
<sequence length="222" mass="23961">MIGYRAMLDVPRKLVRHLARLLAAQRRLLGTRRRTRALMITAPVELVHPGGLLNVVLLPSNLIAGAAALHPSMRQLTIPLPQPPTFVRPRLALLSAATLLVPALIFFQGAAGRPGRGWLAIGLGSVVLILLVTVRMVGLVGRIETQAGHLTAMVRLDPLTGLADRRSLDERMAEAITRSRATGEALFAALIDLDHFKRYNDTYGHQAGDELLTEAAGASSRA</sequence>
<dbReference type="Pfam" id="PF00990">
    <property type="entry name" value="GGDEF"/>
    <property type="match status" value="1"/>
</dbReference>
<feature type="transmembrane region" description="Helical" evidence="1">
    <location>
        <begin position="91"/>
        <end position="111"/>
    </location>
</feature>
<dbReference type="InterPro" id="IPR029787">
    <property type="entry name" value="Nucleotide_cyclase"/>
</dbReference>
<keyword evidence="1" id="KW-0812">Transmembrane</keyword>
<dbReference type="InterPro" id="IPR000160">
    <property type="entry name" value="GGDEF_dom"/>
</dbReference>
<evidence type="ECO:0000313" key="4">
    <source>
        <dbReference type="Proteomes" id="UP000239415"/>
    </source>
</evidence>
<dbReference type="InterPro" id="IPR043128">
    <property type="entry name" value="Rev_trsase/Diguanyl_cyclase"/>
</dbReference>
<comment type="caution">
    <text evidence="3">The sequence shown here is derived from an EMBL/GenBank/DDBJ whole genome shotgun (WGS) entry which is preliminary data.</text>
</comment>
<feature type="domain" description="GGDEF" evidence="2">
    <location>
        <begin position="184"/>
        <end position="222"/>
    </location>
</feature>
<gene>
    <name evidence="3" type="ORF">CLV67_102420</name>
</gene>
<dbReference type="InterPro" id="IPR050469">
    <property type="entry name" value="Diguanylate_Cyclase"/>
</dbReference>
<dbReference type="PROSITE" id="PS50887">
    <property type="entry name" value="GGDEF"/>
    <property type="match status" value="1"/>
</dbReference>
<feature type="transmembrane region" description="Helical" evidence="1">
    <location>
        <begin position="117"/>
        <end position="137"/>
    </location>
</feature>
<dbReference type="CDD" id="cd01949">
    <property type="entry name" value="GGDEF"/>
    <property type="match status" value="1"/>
</dbReference>
<dbReference type="NCBIfam" id="TIGR00254">
    <property type="entry name" value="GGDEF"/>
    <property type="match status" value="1"/>
</dbReference>
<dbReference type="GO" id="GO:1902201">
    <property type="term" value="P:negative regulation of bacterial-type flagellum-dependent cell motility"/>
    <property type="evidence" value="ECO:0007669"/>
    <property type="project" value="TreeGrafter"/>
</dbReference>
<keyword evidence="1" id="KW-0472">Membrane</keyword>
<accession>A0A2T0KM04</accession>
<proteinExistence type="predicted"/>
<dbReference type="PANTHER" id="PTHR45138:SF9">
    <property type="entry name" value="DIGUANYLATE CYCLASE DGCM-RELATED"/>
    <property type="match status" value="1"/>
</dbReference>
<reference evidence="3 4" key="1">
    <citation type="submission" date="2018-03" db="EMBL/GenBank/DDBJ databases">
        <title>Genomic Encyclopedia of Archaeal and Bacterial Type Strains, Phase II (KMG-II): from individual species to whole genera.</title>
        <authorList>
            <person name="Goeker M."/>
        </authorList>
    </citation>
    <scope>NUCLEOTIDE SEQUENCE [LARGE SCALE GENOMIC DNA]</scope>
    <source>
        <strain evidence="3 4">DSM 43146</strain>
    </source>
</reference>
<dbReference type="EMBL" id="PVMZ01000002">
    <property type="protein sequence ID" value="PRX24642.1"/>
    <property type="molecule type" value="Genomic_DNA"/>
</dbReference>
<evidence type="ECO:0000313" key="3">
    <source>
        <dbReference type="EMBL" id="PRX24642.1"/>
    </source>
</evidence>
<dbReference type="Gene3D" id="3.30.70.270">
    <property type="match status" value="1"/>
</dbReference>
<keyword evidence="1" id="KW-1133">Transmembrane helix</keyword>
<dbReference type="GO" id="GO:0043709">
    <property type="term" value="P:cell adhesion involved in single-species biofilm formation"/>
    <property type="evidence" value="ECO:0007669"/>
    <property type="project" value="TreeGrafter"/>
</dbReference>
<evidence type="ECO:0000259" key="2">
    <source>
        <dbReference type="PROSITE" id="PS50887"/>
    </source>
</evidence>